<dbReference type="GO" id="GO:0005886">
    <property type="term" value="C:plasma membrane"/>
    <property type="evidence" value="ECO:0007669"/>
    <property type="project" value="UniProtKB-SubCell"/>
</dbReference>
<keyword evidence="4 6" id="KW-1133">Transmembrane helix</keyword>
<keyword evidence="3 6" id="KW-0812">Transmembrane</keyword>
<dbReference type="InterPro" id="IPR011066">
    <property type="entry name" value="MscS_channel_C_sf"/>
</dbReference>
<dbReference type="InterPro" id="IPR023408">
    <property type="entry name" value="MscS_beta-dom_sf"/>
</dbReference>
<feature type="domain" description="Mechanosensitive ion channel MscS" evidence="7">
    <location>
        <begin position="412"/>
        <end position="477"/>
    </location>
</feature>
<evidence type="ECO:0000313" key="8">
    <source>
        <dbReference type="EMBL" id="EAP86462.1"/>
    </source>
</evidence>
<dbReference type="InterPro" id="IPR010920">
    <property type="entry name" value="LSM_dom_sf"/>
</dbReference>
<evidence type="ECO:0000313" key="9">
    <source>
        <dbReference type="Proteomes" id="UP000002297"/>
    </source>
</evidence>
<dbReference type="SUPFAM" id="SSF50182">
    <property type="entry name" value="Sm-like ribonucleoproteins"/>
    <property type="match status" value="1"/>
</dbReference>
<feature type="transmembrane region" description="Helical" evidence="6">
    <location>
        <begin position="363"/>
        <end position="384"/>
    </location>
</feature>
<name>A3U9H6_CROAH</name>
<dbReference type="Gene3D" id="3.30.70.100">
    <property type="match status" value="1"/>
</dbReference>
<dbReference type="HOGENOM" id="CLU_025726_0_0_10"/>
<dbReference type="RefSeq" id="WP_013187847.1">
    <property type="nucleotide sequence ID" value="NC_014230.1"/>
</dbReference>
<dbReference type="Pfam" id="PF00924">
    <property type="entry name" value="MS_channel_2nd"/>
    <property type="match status" value="1"/>
</dbReference>
<dbReference type="GO" id="GO:0008381">
    <property type="term" value="F:mechanosensitive monoatomic ion channel activity"/>
    <property type="evidence" value="ECO:0007669"/>
    <property type="project" value="UniProtKB-ARBA"/>
</dbReference>
<dbReference type="Gene3D" id="1.10.287.1260">
    <property type="match status" value="1"/>
</dbReference>
<sequence length="591" mass="67581">MHLKTTRLTYIFIVLGAFFLGQITWSQEQKEEQKDDQPPKKESLFEDDANYQSNPIGDFNEAYYIVDRLNEQIGLSPSEYNLQTPQATLEHFIVSCRNKEFDKAIYALNFNLFPKSLTKEDAAILAEKLYFVINQRVNIDWDNLSDRPDGQIDISTTTNSAVAGAPRRSLVFGEVDYKGRDIVLRLQRVRYKNYGAFWLISANTTDNIENMYAQYGPRELDLMMPNWARVQFLNVPVWKVVGTILLIVIAYFLARFIYFLVCKICKNSKRYWIKSISDKLAKPVAITIAVLFFYITLNKLISFSGALATVIYTSLLIVVVGSITWFIMQFIDYLMLYVADRKVGDVSEEENEESRKLLTYISVARRLITFLVIIIGGYIILSQFRSLEKLGISLLASAGVATVIIGVAAQSTLGNIIAGLQIAFTKPVRVGDTVIIEDDWGYVEDIKFTFMVVRTWDLRRLVVPLKYVISNTFENWSMTSSHQIRPIYLQADYRTDVSKLRSKFKELLEDHEDWDQDHPPVVQVTDMSDKTITIRALCSAKDASSTWDLHCSLREDLVRYICDLEDGVYLAKSRVENVGNSGEVTGEESIN</sequence>
<feature type="transmembrane region" description="Helical" evidence="6">
    <location>
        <begin position="280"/>
        <end position="297"/>
    </location>
</feature>
<keyword evidence="9" id="KW-1185">Reference proteome</keyword>
<evidence type="ECO:0000259" key="7">
    <source>
        <dbReference type="Pfam" id="PF00924"/>
    </source>
</evidence>
<evidence type="ECO:0000256" key="3">
    <source>
        <dbReference type="ARBA" id="ARBA00022692"/>
    </source>
</evidence>
<comment type="subcellular location">
    <subcellularLocation>
        <location evidence="1">Cell membrane</location>
        <topology evidence="1">Multi-pass membrane protein</topology>
    </subcellularLocation>
</comment>
<dbReference type="Proteomes" id="UP000002297">
    <property type="component" value="Chromosome"/>
</dbReference>
<organism evidence="8 9">
    <name type="scientific">Croceibacter atlanticus (strain ATCC BAA-628 / JCM 21780 / CIP 108009 / IAM 15332 / KCTC 12090 / HTCC2559)</name>
    <dbReference type="NCBI Taxonomy" id="216432"/>
    <lineage>
        <taxon>Bacteria</taxon>
        <taxon>Pseudomonadati</taxon>
        <taxon>Bacteroidota</taxon>
        <taxon>Flavobacteriia</taxon>
        <taxon>Flavobacteriales</taxon>
        <taxon>Flavobacteriaceae</taxon>
        <taxon>Croceibacter</taxon>
    </lineage>
</organism>
<dbReference type="AlphaFoldDB" id="A3U9H6"/>
<feature type="transmembrane region" description="Helical" evidence="6">
    <location>
        <begin position="303"/>
        <end position="327"/>
    </location>
</feature>
<evidence type="ECO:0000256" key="1">
    <source>
        <dbReference type="ARBA" id="ARBA00004651"/>
    </source>
</evidence>
<accession>A3U9H6</accession>
<keyword evidence="2" id="KW-1003">Cell membrane</keyword>
<gene>
    <name evidence="8" type="ordered locus">CA2559_10518</name>
</gene>
<dbReference type="eggNOG" id="COG0668">
    <property type="taxonomic scope" value="Bacteria"/>
</dbReference>
<evidence type="ECO:0000256" key="5">
    <source>
        <dbReference type="ARBA" id="ARBA00023136"/>
    </source>
</evidence>
<evidence type="ECO:0000256" key="4">
    <source>
        <dbReference type="ARBA" id="ARBA00022989"/>
    </source>
</evidence>
<protein>
    <submittedName>
        <fullName evidence="8">MscS Mechanosensitive ion channel</fullName>
    </submittedName>
</protein>
<dbReference type="Gene3D" id="2.30.30.60">
    <property type="match status" value="1"/>
</dbReference>
<evidence type="ECO:0000256" key="6">
    <source>
        <dbReference type="SAM" id="Phobius"/>
    </source>
</evidence>
<dbReference type="SUPFAM" id="SSF82689">
    <property type="entry name" value="Mechanosensitive channel protein MscS (YggB), C-terminal domain"/>
    <property type="match status" value="1"/>
</dbReference>
<keyword evidence="5 6" id="KW-0472">Membrane</keyword>
<dbReference type="PANTHER" id="PTHR30566:SF25">
    <property type="entry name" value="INNER MEMBRANE PROTEIN"/>
    <property type="match status" value="1"/>
</dbReference>
<proteinExistence type="predicted"/>
<dbReference type="InterPro" id="IPR006685">
    <property type="entry name" value="MscS_channel_2nd"/>
</dbReference>
<dbReference type="KEGG" id="cat:CA2559_10518"/>
<dbReference type="OrthoDB" id="9792218at2"/>
<dbReference type="GeneID" id="89453843"/>
<dbReference type="EMBL" id="CP002046">
    <property type="protein sequence ID" value="EAP86462.1"/>
    <property type="molecule type" value="Genomic_DNA"/>
</dbReference>
<dbReference type="STRING" id="216432.CA2559_10518"/>
<feature type="transmembrane region" description="Helical" evidence="6">
    <location>
        <begin position="390"/>
        <end position="409"/>
    </location>
</feature>
<evidence type="ECO:0000256" key="2">
    <source>
        <dbReference type="ARBA" id="ARBA00022475"/>
    </source>
</evidence>
<dbReference type="PANTHER" id="PTHR30566">
    <property type="entry name" value="YNAI-RELATED MECHANOSENSITIVE ION CHANNEL"/>
    <property type="match status" value="1"/>
</dbReference>
<feature type="transmembrane region" description="Helical" evidence="6">
    <location>
        <begin position="237"/>
        <end position="260"/>
    </location>
</feature>
<reference evidence="8 9" key="1">
    <citation type="journal article" date="2010" name="J. Bacteriol.">
        <title>The complete genome sequence of Croceibacter atlanticus HTCC2559T.</title>
        <authorList>
            <person name="Oh H.M."/>
            <person name="Kang I."/>
            <person name="Ferriera S."/>
            <person name="Giovannoni S.J."/>
            <person name="Cho J.C."/>
        </authorList>
    </citation>
    <scope>NUCLEOTIDE SEQUENCE [LARGE SCALE GENOMIC DNA]</scope>
    <source>
        <strain evidence="9">ATCC BAA-628 / HTCC2559 / KCTC 12090</strain>
    </source>
</reference>